<keyword evidence="4" id="KW-1185">Reference proteome</keyword>
<gene>
    <name evidence="3" type="ORF">F8O02_05770</name>
</gene>
<dbReference type="InterPro" id="IPR036388">
    <property type="entry name" value="WH-like_DNA-bd_sf"/>
</dbReference>
<feature type="domain" description="HTH luxR-type" evidence="2">
    <location>
        <begin position="187"/>
        <end position="248"/>
    </location>
</feature>
<organism evidence="3 4">
    <name type="scientific">Pseudoclavibacter caeni</name>
    <dbReference type="NCBI Taxonomy" id="908846"/>
    <lineage>
        <taxon>Bacteria</taxon>
        <taxon>Bacillati</taxon>
        <taxon>Actinomycetota</taxon>
        <taxon>Actinomycetes</taxon>
        <taxon>Micrococcales</taxon>
        <taxon>Microbacteriaceae</taxon>
        <taxon>Pseudoclavibacter</taxon>
    </lineage>
</organism>
<dbReference type="SUPFAM" id="SSF46894">
    <property type="entry name" value="C-terminal effector domain of the bipartite response regulators"/>
    <property type="match status" value="1"/>
</dbReference>
<reference evidence="3 4" key="1">
    <citation type="submission" date="2019-09" db="EMBL/GenBank/DDBJ databases">
        <title>Phylogeny of genus Pseudoclavibacter and closely related genus.</title>
        <authorList>
            <person name="Li Y."/>
        </authorList>
    </citation>
    <scope>NUCLEOTIDE SEQUENCE [LARGE SCALE GENOMIC DNA]</scope>
    <source>
        <strain evidence="3 4">JCM 16921</strain>
    </source>
</reference>
<evidence type="ECO:0000313" key="3">
    <source>
        <dbReference type="EMBL" id="KAB1632503.1"/>
    </source>
</evidence>
<evidence type="ECO:0000256" key="1">
    <source>
        <dbReference type="SAM" id="MobiDB-lite"/>
    </source>
</evidence>
<feature type="region of interest" description="Disordered" evidence="1">
    <location>
        <begin position="1"/>
        <end position="38"/>
    </location>
</feature>
<sequence length="257" mass="28619">MRHPDAPRSRLRTRPRDMACRRRYRSSRPTSPHDDHVPHTLATTMHLLITTAHRLDSEALGYALRHELPGDLVDDVTLLAPTVLEAPSAPLRRPCTWLVVDVRGLCETALLRAMRWWVQAGAQIVALHDGTSAELMQAMAFSGAQHLVDVSESLDGLVALLSDPRAAATHARDVTARLWANSITPDRLQLTRREGEVVDLYLDPDEPSIAEVAERLHITPSTVKAHLSSVRKKLGGRLGRSRLALRRALAEHGWQAW</sequence>
<accession>A0A7C8BNH3</accession>
<evidence type="ECO:0000313" key="4">
    <source>
        <dbReference type="Proteomes" id="UP000481339"/>
    </source>
</evidence>
<evidence type="ECO:0000259" key="2">
    <source>
        <dbReference type="SMART" id="SM00421"/>
    </source>
</evidence>
<dbReference type="GO" id="GO:0006355">
    <property type="term" value="P:regulation of DNA-templated transcription"/>
    <property type="evidence" value="ECO:0007669"/>
    <property type="project" value="InterPro"/>
</dbReference>
<proteinExistence type="predicted"/>
<dbReference type="Pfam" id="PF00196">
    <property type="entry name" value="GerE"/>
    <property type="match status" value="1"/>
</dbReference>
<protein>
    <submittedName>
        <fullName evidence="3">Response regulator transcription factor</fullName>
    </submittedName>
</protein>
<feature type="compositionally biased region" description="Basic and acidic residues" evidence="1">
    <location>
        <begin position="1"/>
        <end position="20"/>
    </location>
</feature>
<dbReference type="SMART" id="SM00421">
    <property type="entry name" value="HTH_LUXR"/>
    <property type="match status" value="1"/>
</dbReference>
<dbReference type="Proteomes" id="UP000481339">
    <property type="component" value="Unassembled WGS sequence"/>
</dbReference>
<dbReference type="Gene3D" id="1.10.10.10">
    <property type="entry name" value="Winged helix-like DNA-binding domain superfamily/Winged helix DNA-binding domain"/>
    <property type="match status" value="1"/>
</dbReference>
<name>A0A7C8BNH3_9MICO</name>
<comment type="caution">
    <text evidence="3">The sequence shown here is derived from an EMBL/GenBank/DDBJ whole genome shotgun (WGS) entry which is preliminary data.</text>
</comment>
<dbReference type="InterPro" id="IPR000792">
    <property type="entry name" value="Tscrpt_reg_LuxR_C"/>
</dbReference>
<dbReference type="OrthoDB" id="9808843at2"/>
<dbReference type="InterPro" id="IPR016032">
    <property type="entry name" value="Sig_transdc_resp-reg_C-effctor"/>
</dbReference>
<dbReference type="EMBL" id="WBKA01000003">
    <property type="protein sequence ID" value="KAB1632503.1"/>
    <property type="molecule type" value="Genomic_DNA"/>
</dbReference>
<dbReference type="AlphaFoldDB" id="A0A7C8BNH3"/>
<dbReference type="GO" id="GO:0003677">
    <property type="term" value="F:DNA binding"/>
    <property type="evidence" value="ECO:0007669"/>
    <property type="project" value="InterPro"/>
</dbReference>